<evidence type="ECO:0000256" key="11">
    <source>
        <dbReference type="ARBA" id="ARBA00022982"/>
    </source>
</evidence>
<evidence type="ECO:0000256" key="8">
    <source>
        <dbReference type="ARBA" id="ARBA00022692"/>
    </source>
</evidence>
<dbReference type="Gene3D" id="2.102.10.10">
    <property type="entry name" value="Rieske [2Fe-2S] iron-sulphur domain"/>
    <property type="match status" value="1"/>
</dbReference>
<dbReference type="InterPro" id="IPR036922">
    <property type="entry name" value="Rieske_2Fe-2S_sf"/>
</dbReference>
<evidence type="ECO:0000256" key="18">
    <source>
        <dbReference type="ARBA" id="ARBA00029586"/>
    </source>
</evidence>
<keyword evidence="13" id="KW-0560">Oxidoreductase</keyword>
<evidence type="ECO:0000256" key="2">
    <source>
        <dbReference type="ARBA" id="ARBA00004651"/>
    </source>
</evidence>
<dbReference type="PROSITE" id="PS51296">
    <property type="entry name" value="RIESKE"/>
    <property type="match status" value="1"/>
</dbReference>
<proteinExistence type="inferred from homology"/>
<evidence type="ECO:0000256" key="15">
    <source>
        <dbReference type="ARBA" id="ARBA00023014"/>
    </source>
</evidence>
<keyword evidence="17" id="KW-1015">Disulfide bond</keyword>
<comment type="function">
    <text evidence="1">Iron-sulfur subunit of the cytochrome bc1 complex, an essential component of the respiratory electron transport chain required for ATP synthesis. The bc1 complex catalyzes the oxidation of menaquinol and the reduction of cytochrome c in the respiratory chain. The bc1 complex operates through a Q-cycle mechanism that couples electron transfer to generation of the proton gradient that drives ATP synthesis.</text>
</comment>
<dbReference type="InterPro" id="IPR017941">
    <property type="entry name" value="Rieske_2Fe-2S"/>
</dbReference>
<keyword evidence="12 20" id="KW-1133">Transmembrane helix</keyword>
<dbReference type="CDD" id="cd03467">
    <property type="entry name" value="Rieske"/>
    <property type="match status" value="1"/>
</dbReference>
<evidence type="ECO:0000256" key="7">
    <source>
        <dbReference type="ARBA" id="ARBA00022660"/>
    </source>
</evidence>
<gene>
    <name evidence="22" type="ORF">GCM10010170_004320</name>
</gene>
<sequence>MTTHTDAAVEPFDVSDPSLTRFDLVKEGARRDGVEIVHYAPRFPVPGTKAEKRIERVLAFLFLLTGLMGTAFVVAYIAWPWRYGHGDETYQKLYPYYNPVLGATLGLALLTLGLGIITWSKKLLPEEVSIQERHDGASDRTEQLLTAATIVNMGDELGLKRRRFVGLAFAAGAAPLGAVAGALLVGSMIKAPTQNGKNVFFTTGWDPANNGGKPVRLTHEDGTPIRPADVSVGGQITVFPGIPGGATNKYADSPTLLMHLREGDAQDTLKNAKPVNKGSQWQNFVAYSKICTHAGCPASLYEQQTNRLLCPCHQSQFQITDNARPVFGPASRALPQLPITVDDEGYFVAVSDYKVAIGPAFWERP</sequence>
<dbReference type="SUPFAM" id="SSF50022">
    <property type="entry name" value="ISP domain"/>
    <property type="match status" value="1"/>
</dbReference>
<dbReference type="PANTHER" id="PTHR10134">
    <property type="entry name" value="CYTOCHROME B-C1 COMPLEX SUBUNIT RIESKE, MITOCHONDRIAL"/>
    <property type="match status" value="1"/>
</dbReference>
<keyword evidence="6" id="KW-1003">Cell membrane</keyword>
<organism evidence="22 23">
    <name type="scientific">Dactylosporangium salmoneum</name>
    <dbReference type="NCBI Taxonomy" id="53361"/>
    <lineage>
        <taxon>Bacteria</taxon>
        <taxon>Bacillati</taxon>
        <taxon>Actinomycetota</taxon>
        <taxon>Actinomycetes</taxon>
        <taxon>Micromonosporales</taxon>
        <taxon>Micromonosporaceae</taxon>
        <taxon>Dactylosporangium</taxon>
    </lineage>
</organism>
<keyword evidence="15" id="KW-0411">Iron-sulfur</keyword>
<keyword evidence="8 20" id="KW-0812">Transmembrane</keyword>
<feature type="transmembrane region" description="Helical" evidence="20">
    <location>
        <begin position="57"/>
        <end position="79"/>
    </location>
</feature>
<feature type="domain" description="Rieske" evidence="21">
    <location>
        <begin position="252"/>
        <end position="348"/>
    </location>
</feature>
<feature type="transmembrane region" description="Helical" evidence="20">
    <location>
        <begin position="164"/>
        <end position="189"/>
    </location>
</feature>
<reference evidence="23" key="1">
    <citation type="journal article" date="2019" name="Int. J. Syst. Evol. Microbiol.">
        <title>The Global Catalogue of Microorganisms (GCM) 10K type strain sequencing project: providing services to taxonomists for standard genome sequencing and annotation.</title>
        <authorList>
            <consortium name="The Broad Institute Genomics Platform"/>
            <consortium name="The Broad Institute Genome Sequencing Center for Infectious Disease"/>
            <person name="Wu L."/>
            <person name="Ma J."/>
        </authorList>
    </citation>
    <scope>NUCLEOTIDE SEQUENCE [LARGE SCALE GENOMIC DNA]</scope>
    <source>
        <strain evidence="23">JCM 3272</strain>
    </source>
</reference>
<feature type="transmembrane region" description="Helical" evidence="20">
    <location>
        <begin position="99"/>
        <end position="119"/>
    </location>
</feature>
<evidence type="ECO:0000256" key="9">
    <source>
        <dbReference type="ARBA" id="ARBA00022714"/>
    </source>
</evidence>
<evidence type="ECO:0000256" key="13">
    <source>
        <dbReference type="ARBA" id="ARBA00023002"/>
    </source>
</evidence>
<evidence type="ECO:0000256" key="3">
    <source>
        <dbReference type="ARBA" id="ARBA00010651"/>
    </source>
</evidence>
<comment type="similarity">
    <text evidence="3">Belongs to the Rieske iron-sulfur protein family.</text>
</comment>
<dbReference type="Pfam" id="PF19297">
    <property type="entry name" value="QcrA_N"/>
    <property type="match status" value="1"/>
</dbReference>
<evidence type="ECO:0000256" key="17">
    <source>
        <dbReference type="ARBA" id="ARBA00023157"/>
    </source>
</evidence>
<keyword evidence="10" id="KW-0479">Metal-binding</keyword>
<evidence type="ECO:0000256" key="5">
    <source>
        <dbReference type="ARBA" id="ARBA00022448"/>
    </source>
</evidence>
<comment type="caution">
    <text evidence="22">The sequence shown here is derived from an EMBL/GenBank/DDBJ whole genome shotgun (WGS) entry which is preliminary data.</text>
</comment>
<evidence type="ECO:0000259" key="21">
    <source>
        <dbReference type="PROSITE" id="PS51296"/>
    </source>
</evidence>
<evidence type="ECO:0000313" key="22">
    <source>
        <dbReference type="EMBL" id="GAA2328073.1"/>
    </source>
</evidence>
<evidence type="ECO:0000256" key="20">
    <source>
        <dbReference type="SAM" id="Phobius"/>
    </source>
</evidence>
<keyword evidence="16 20" id="KW-0472">Membrane</keyword>
<dbReference type="Pfam" id="PF00355">
    <property type="entry name" value="Rieske"/>
    <property type="match status" value="1"/>
</dbReference>
<keyword evidence="5" id="KW-0813">Transport</keyword>
<evidence type="ECO:0000256" key="6">
    <source>
        <dbReference type="ARBA" id="ARBA00022475"/>
    </source>
</evidence>
<evidence type="ECO:0000256" key="4">
    <source>
        <dbReference type="ARBA" id="ARBA00015816"/>
    </source>
</evidence>
<dbReference type="EMBL" id="BAAARV010000004">
    <property type="protein sequence ID" value="GAA2328073.1"/>
    <property type="molecule type" value="Genomic_DNA"/>
</dbReference>
<evidence type="ECO:0000256" key="19">
    <source>
        <dbReference type="ARBA" id="ARBA00032409"/>
    </source>
</evidence>
<accession>A0ABP5SDL1</accession>
<keyword evidence="7" id="KW-0679">Respiratory chain</keyword>
<evidence type="ECO:0000256" key="14">
    <source>
        <dbReference type="ARBA" id="ARBA00023004"/>
    </source>
</evidence>
<keyword evidence="11" id="KW-0249">Electron transport</keyword>
<evidence type="ECO:0000256" key="10">
    <source>
        <dbReference type="ARBA" id="ARBA00022723"/>
    </source>
</evidence>
<comment type="subcellular location">
    <subcellularLocation>
        <location evidence="2">Cell membrane</location>
        <topology evidence="2">Multi-pass membrane protein</topology>
    </subcellularLocation>
</comment>
<keyword evidence="14" id="KW-0408">Iron</keyword>
<evidence type="ECO:0000256" key="12">
    <source>
        <dbReference type="ARBA" id="ARBA00022989"/>
    </source>
</evidence>
<dbReference type="InterPro" id="IPR014349">
    <property type="entry name" value="Rieske_Fe-S_prot"/>
</dbReference>
<dbReference type="RefSeq" id="WP_344610464.1">
    <property type="nucleotide sequence ID" value="NZ_BAAARV010000004.1"/>
</dbReference>
<evidence type="ECO:0000256" key="16">
    <source>
        <dbReference type="ARBA" id="ARBA00023136"/>
    </source>
</evidence>
<dbReference type="InterPro" id="IPR045603">
    <property type="entry name" value="QcrA_N"/>
</dbReference>
<dbReference type="Proteomes" id="UP001501444">
    <property type="component" value="Unassembled WGS sequence"/>
</dbReference>
<evidence type="ECO:0000313" key="23">
    <source>
        <dbReference type="Proteomes" id="UP001501444"/>
    </source>
</evidence>
<evidence type="ECO:0000256" key="1">
    <source>
        <dbReference type="ARBA" id="ARBA00002494"/>
    </source>
</evidence>
<protein>
    <recommendedName>
        <fullName evidence="4">Cytochrome bc1 complex Rieske iron-sulfur subunit</fullName>
    </recommendedName>
    <alternativeName>
        <fullName evidence="18">Cytochrome bc1 reductase complex subunit QcrA</fullName>
    </alternativeName>
    <alternativeName>
        <fullName evidence="19">Rieske iron-sulfur protein</fullName>
    </alternativeName>
</protein>
<name>A0ABP5SDL1_9ACTN</name>
<keyword evidence="23" id="KW-1185">Reference proteome</keyword>
<keyword evidence="9" id="KW-0001">2Fe-2S</keyword>